<proteinExistence type="predicted"/>
<evidence type="ECO:0000313" key="2">
    <source>
        <dbReference type="Proteomes" id="UP000824881"/>
    </source>
</evidence>
<dbReference type="EMBL" id="WQMT02000009">
    <property type="protein sequence ID" value="KAG9219405.1"/>
    <property type="molecule type" value="Genomic_DNA"/>
</dbReference>
<protein>
    <submittedName>
        <fullName evidence="1">Uncharacterized protein</fullName>
    </submittedName>
</protein>
<comment type="caution">
    <text evidence="1">The sequence shown here is derived from an EMBL/GenBank/DDBJ whole genome shotgun (WGS) entry which is preliminary data.</text>
</comment>
<organism evidence="1 2">
    <name type="scientific">Pleurotus cornucopiae</name>
    <name type="common">Cornucopia mushroom</name>
    <dbReference type="NCBI Taxonomy" id="5321"/>
    <lineage>
        <taxon>Eukaryota</taxon>
        <taxon>Fungi</taxon>
        <taxon>Dikarya</taxon>
        <taxon>Basidiomycota</taxon>
        <taxon>Agaricomycotina</taxon>
        <taxon>Agaricomycetes</taxon>
        <taxon>Agaricomycetidae</taxon>
        <taxon>Agaricales</taxon>
        <taxon>Pleurotineae</taxon>
        <taxon>Pleurotaceae</taxon>
        <taxon>Pleurotus</taxon>
    </lineage>
</organism>
<name>A0ACB7INZ2_PLECO</name>
<evidence type="ECO:0000313" key="1">
    <source>
        <dbReference type="EMBL" id="KAG9219405.1"/>
    </source>
</evidence>
<dbReference type="Proteomes" id="UP000824881">
    <property type="component" value="Unassembled WGS sequence"/>
</dbReference>
<reference evidence="1 2" key="1">
    <citation type="journal article" date="2021" name="Appl. Environ. Microbiol.">
        <title>Genetic linkage and physical mapping for an oyster mushroom Pleurotus cornucopiae and QTL analysis for the trait cap color.</title>
        <authorList>
            <person name="Zhang Y."/>
            <person name="Gao W."/>
            <person name="Sonnenberg A."/>
            <person name="Chen Q."/>
            <person name="Zhang J."/>
            <person name="Huang C."/>
        </authorList>
    </citation>
    <scope>NUCLEOTIDE SEQUENCE [LARGE SCALE GENOMIC DNA]</scope>
    <source>
        <strain evidence="1">CCMSSC00406</strain>
    </source>
</reference>
<keyword evidence="2" id="KW-1185">Reference proteome</keyword>
<accession>A0ACB7INZ2</accession>
<sequence length="268" mass="28751">MYGDPAPPVDPYADAYNAPPSAAPAASEPRENGTATRGRSRSRSPARSGGYRSPYRRRSPPPPAATKRPSQAPVAPNPSSVLGVFGLSIRTQERDLDEEFSRFGRVEKVTIVYDQRSDRSRGFGFIRMSTVDEAARCIQELNGVELNGRRIRVDYSVTDRPHNPTPGTLATLIGTAILVAAATVTKIVTHTDATAATGVIVEALLPPEVVATPPITEEDAVTQEARRGVPRPVPADMMPLPVATLDATKVVRLHRTFIASGLPMPPLS</sequence>
<gene>
    <name evidence="1" type="ORF">CCMSSC00406_0005299</name>
</gene>